<accession>A0A1U9NJ49</accession>
<evidence type="ECO:0000313" key="3">
    <source>
        <dbReference type="Proteomes" id="UP000189674"/>
    </source>
</evidence>
<name>A0A1U9NJ49_9BACT</name>
<proteinExistence type="predicted"/>
<sequence>MNFQPDYRMILDVLANRRPTRLPLYEHIIAPQVMEKILNRKFSDLENGDANDLGLFFENYCHFFKSMTYDTVSYEVTIADRLPGHGAILGGKPGPIQSRSDFQAYPWDRLPELYWAEAQKRFAALEEMMPEGMKAVGGVGNGVFEISEDLVGMEYLAYLQADDPELHAELYTRIGDLMYKLWDRFLKQFGNAYAVCRMGDDLGFKSGFLISPATIRKHIMPQYKRITDLIHSHGKPFLWHSCGCVFGVMDEMIELGIDAKHSNEDQIAPFDRWIDLYGQRIGLLGGIDVNLLCLETPEYIKSRVQADALRFRQKANGFALGSGNSIPNYVPVEGYLAMVEAAQAVRKDRSC</sequence>
<keyword evidence="2" id="KW-0489">Methyltransferase</keyword>
<dbReference type="GO" id="GO:0004853">
    <property type="term" value="F:uroporphyrinogen decarboxylase activity"/>
    <property type="evidence" value="ECO:0007669"/>
    <property type="project" value="InterPro"/>
</dbReference>
<dbReference type="GO" id="GO:0032259">
    <property type="term" value="P:methylation"/>
    <property type="evidence" value="ECO:0007669"/>
    <property type="project" value="UniProtKB-KW"/>
</dbReference>
<dbReference type="InterPro" id="IPR038071">
    <property type="entry name" value="UROD/MetE-like_sf"/>
</dbReference>
<dbReference type="Gene3D" id="3.20.20.210">
    <property type="match status" value="1"/>
</dbReference>
<dbReference type="PANTHER" id="PTHR47099">
    <property type="entry name" value="METHYLCOBAMIDE:COM METHYLTRANSFERASE MTBA"/>
    <property type="match status" value="1"/>
</dbReference>
<keyword evidence="3" id="KW-1185">Reference proteome</keyword>
<keyword evidence="2" id="KW-0808">Transferase</keyword>
<gene>
    <name evidence="2" type="ORF">STSP2_00758</name>
</gene>
<feature type="domain" description="Uroporphyrinogen decarboxylase (URO-D)" evidence="1">
    <location>
        <begin position="161"/>
        <end position="344"/>
    </location>
</feature>
<dbReference type="AlphaFoldDB" id="A0A1U9NJ49"/>
<dbReference type="InterPro" id="IPR000257">
    <property type="entry name" value="Uroporphyrinogen_deCOase"/>
</dbReference>
<dbReference type="PANTHER" id="PTHR47099:SF1">
    <property type="entry name" value="METHYLCOBAMIDE:COM METHYLTRANSFERASE MTBA"/>
    <property type="match status" value="1"/>
</dbReference>
<dbReference type="Pfam" id="PF01208">
    <property type="entry name" value="URO-D"/>
    <property type="match status" value="1"/>
</dbReference>
<protein>
    <submittedName>
        <fullName evidence="2">Methylcobalamin:coenzyme M methyltransferase</fullName>
    </submittedName>
</protein>
<dbReference type="OrthoDB" id="9806656at2"/>
<dbReference type="GO" id="GO:0006779">
    <property type="term" value="P:porphyrin-containing compound biosynthetic process"/>
    <property type="evidence" value="ECO:0007669"/>
    <property type="project" value="InterPro"/>
</dbReference>
<dbReference type="RefSeq" id="WP_146659945.1">
    <property type="nucleotide sequence ID" value="NZ_CP019791.1"/>
</dbReference>
<evidence type="ECO:0000259" key="1">
    <source>
        <dbReference type="Pfam" id="PF01208"/>
    </source>
</evidence>
<evidence type="ECO:0000313" key="2">
    <source>
        <dbReference type="EMBL" id="AQT67610.1"/>
    </source>
</evidence>
<dbReference type="GO" id="GO:0008168">
    <property type="term" value="F:methyltransferase activity"/>
    <property type="evidence" value="ECO:0007669"/>
    <property type="project" value="UniProtKB-KW"/>
</dbReference>
<dbReference type="STRING" id="1936003.STSP2_00758"/>
<dbReference type="SUPFAM" id="SSF51726">
    <property type="entry name" value="UROD/MetE-like"/>
    <property type="match status" value="1"/>
</dbReference>
<organism evidence="2 3">
    <name type="scientific">Anaerohalosphaera lusitana</name>
    <dbReference type="NCBI Taxonomy" id="1936003"/>
    <lineage>
        <taxon>Bacteria</taxon>
        <taxon>Pseudomonadati</taxon>
        <taxon>Planctomycetota</taxon>
        <taxon>Phycisphaerae</taxon>
        <taxon>Sedimentisphaerales</taxon>
        <taxon>Anaerohalosphaeraceae</taxon>
        <taxon>Anaerohalosphaera</taxon>
    </lineage>
</organism>
<dbReference type="EMBL" id="CP019791">
    <property type="protein sequence ID" value="AQT67610.1"/>
    <property type="molecule type" value="Genomic_DNA"/>
</dbReference>
<dbReference type="InterPro" id="IPR052024">
    <property type="entry name" value="Methanogen_methyltrans"/>
</dbReference>
<reference evidence="3" key="1">
    <citation type="submission" date="2017-02" db="EMBL/GenBank/DDBJ databases">
        <title>Comparative genomics and description of representatives of a novel lineage of planctomycetes thriving in anoxic sediments.</title>
        <authorList>
            <person name="Spring S."/>
            <person name="Bunk B."/>
            <person name="Sproer C."/>
        </authorList>
    </citation>
    <scope>NUCLEOTIDE SEQUENCE [LARGE SCALE GENOMIC DNA]</scope>
    <source>
        <strain evidence="3">ST-NAGAB-D1</strain>
    </source>
</reference>
<dbReference type="Proteomes" id="UP000189674">
    <property type="component" value="Chromosome"/>
</dbReference>
<dbReference type="KEGG" id="alus:STSP2_00758"/>